<organism evidence="7 8">
    <name type="scientific">Paraoerskovia sediminicola</name>
    <dbReference type="NCBI Taxonomy" id="1138587"/>
    <lineage>
        <taxon>Bacteria</taxon>
        <taxon>Bacillati</taxon>
        <taxon>Actinomycetota</taxon>
        <taxon>Actinomycetes</taxon>
        <taxon>Micrococcales</taxon>
        <taxon>Cellulomonadaceae</taxon>
        <taxon>Paraoerskovia</taxon>
    </lineage>
</organism>
<protein>
    <submittedName>
        <fullName evidence="7">16S RNA G1207 methylase RsmC</fullName>
    </submittedName>
</protein>
<evidence type="ECO:0000259" key="5">
    <source>
        <dbReference type="Pfam" id="PF05175"/>
    </source>
</evidence>
<evidence type="ECO:0000256" key="1">
    <source>
        <dbReference type="ARBA" id="ARBA00022490"/>
    </source>
</evidence>
<dbReference type="Pfam" id="PF05175">
    <property type="entry name" value="MTS"/>
    <property type="match status" value="1"/>
</dbReference>
<accession>A0ABM8G3P2</accession>
<name>A0ABM8G3P2_9CELL</name>
<reference evidence="8" key="1">
    <citation type="journal article" date="2019" name="Int. J. Syst. Evol. Microbiol.">
        <title>The Global Catalogue of Microorganisms (GCM) 10K type strain sequencing project: providing services to taxonomists for standard genome sequencing and annotation.</title>
        <authorList>
            <consortium name="The Broad Institute Genomics Platform"/>
            <consortium name="The Broad Institute Genome Sequencing Center for Infectious Disease"/>
            <person name="Wu L."/>
            <person name="Ma J."/>
        </authorList>
    </citation>
    <scope>NUCLEOTIDE SEQUENCE [LARGE SCALE GENOMIC DNA]</scope>
    <source>
        <strain evidence="8">NBRC 108565</strain>
    </source>
</reference>
<keyword evidence="2" id="KW-0698">rRNA processing</keyword>
<dbReference type="InterPro" id="IPR046977">
    <property type="entry name" value="RsmC/RlmG"/>
</dbReference>
<evidence type="ECO:0000313" key="7">
    <source>
        <dbReference type="EMBL" id="BDZ42772.1"/>
    </source>
</evidence>
<keyword evidence="1" id="KW-0963">Cytoplasm</keyword>
<dbReference type="SUPFAM" id="SSF53335">
    <property type="entry name" value="S-adenosyl-L-methionine-dependent methyltransferases"/>
    <property type="match status" value="1"/>
</dbReference>
<dbReference type="PANTHER" id="PTHR47816:SF5">
    <property type="entry name" value="RIBOSOMAL RNA LARGE SUBUNIT METHYLTRANSFERASE G"/>
    <property type="match status" value="1"/>
</dbReference>
<proteinExistence type="predicted"/>
<keyword evidence="3 7" id="KW-0489">Methyltransferase</keyword>
<dbReference type="Gene3D" id="3.40.50.150">
    <property type="entry name" value="Vaccinia Virus protein VP39"/>
    <property type="match status" value="2"/>
</dbReference>
<dbReference type="InterPro" id="IPR002052">
    <property type="entry name" value="DNA_methylase_N6_adenine_CS"/>
</dbReference>
<dbReference type="Proteomes" id="UP001321475">
    <property type="component" value="Chromosome"/>
</dbReference>
<keyword evidence="8" id="KW-1185">Reference proteome</keyword>
<evidence type="ECO:0000256" key="4">
    <source>
        <dbReference type="ARBA" id="ARBA00022679"/>
    </source>
</evidence>
<dbReference type="EMBL" id="AP027729">
    <property type="protein sequence ID" value="BDZ42772.1"/>
    <property type="molecule type" value="Genomic_DNA"/>
</dbReference>
<dbReference type="GO" id="GO:0008168">
    <property type="term" value="F:methyltransferase activity"/>
    <property type="evidence" value="ECO:0007669"/>
    <property type="project" value="UniProtKB-KW"/>
</dbReference>
<gene>
    <name evidence="7" type="ORF">GCM10025865_20710</name>
</gene>
<dbReference type="PANTHER" id="PTHR47816">
    <property type="entry name" value="RIBOSOMAL RNA SMALL SUBUNIT METHYLTRANSFERASE C"/>
    <property type="match status" value="1"/>
</dbReference>
<evidence type="ECO:0000256" key="2">
    <source>
        <dbReference type="ARBA" id="ARBA00022552"/>
    </source>
</evidence>
<dbReference type="Pfam" id="PF26049">
    <property type="entry name" value="RLMG_N"/>
    <property type="match status" value="1"/>
</dbReference>
<feature type="domain" description="Methyltransferase small" evidence="5">
    <location>
        <begin position="221"/>
        <end position="399"/>
    </location>
</feature>
<dbReference type="InterPro" id="IPR029063">
    <property type="entry name" value="SAM-dependent_MTases_sf"/>
</dbReference>
<dbReference type="InterPro" id="IPR007848">
    <property type="entry name" value="Small_mtfrase_dom"/>
</dbReference>
<evidence type="ECO:0000259" key="6">
    <source>
        <dbReference type="Pfam" id="PF26049"/>
    </source>
</evidence>
<dbReference type="RefSeq" id="WP_286217194.1">
    <property type="nucleotide sequence ID" value="NZ_AP027729.1"/>
</dbReference>
<dbReference type="PROSITE" id="PS00092">
    <property type="entry name" value="N6_MTASE"/>
    <property type="match status" value="1"/>
</dbReference>
<dbReference type="GO" id="GO:0032259">
    <property type="term" value="P:methylation"/>
    <property type="evidence" value="ECO:0007669"/>
    <property type="project" value="UniProtKB-KW"/>
</dbReference>
<dbReference type="InterPro" id="IPR058679">
    <property type="entry name" value="RlmG_N"/>
</dbReference>
<dbReference type="CDD" id="cd02440">
    <property type="entry name" value="AdoMet_MTases"/>
    <property type="match status" value="1"/>
</dbReference>
<feature type="domain" description="RlmG N-terminal" evidence="6">
    <location>
        <begin position="21"/>
        <end position="190"/>
    </location>
</feature>
<sequence length="404" mass="42433">MSTTTQDDPAAPSALDALLAGLRRWPDDDDPTRVAVDATDRLLLTEAADDLAVAASDEVVVVDDRFGALTLGAVVAHGLTGLRSHQDVVTGEIGLARNAAAARLSETYRTVPLGPEAFAGARVVLMQLPRSLAALTQVSEAIAADAHPEVRVYAGGRIKHMTRAMNDVLAASFVDVHASLARQKSRVLVAARIREDRDRTPSFPVRERLEVPAGRGRTTELEVVAHGAAFGGPTLDHGTRLLLEHLDRVGVREAGGPAGTDPIAAVDLGCGTGVIATAFALAHPVAQVVATDESDAAVLSAAATARANGVRARVRVLRDDAASRLPDASADVVLLNPPFHVGAAVDTGAAHRMFAAAGRILRPGGELWCVWNSHLRYRPALSRAVGPTSEVARDARFTLTVSRR</sequence>
<evidence type="ECO:0000313" key="8">
    <source>
        <dbReference type="Proteomes" id="UP001321475"/>
    </source>
</evidence>
<evidence type="ECO:0000256" key="3">
    <source>
        <dbReference type="ARBA" id="ARBA00022603"/>
    </source>
</evidence>
<keyword evidence="4" id="KW-0808">Transferase</keyword>